<evidence type="ECO:0000313" key="3">
    <source>
        <dbReference type="Proteomes" id="UP001177670"/>
    </source>
</evidence>
<protein>
    <submittedName>
        <fullName evidence="2">Uncharacterized protein</fullName>
    </submittedName>
</protein>
<reference evidence="2" key="1">
    <citation type="submission" date="2021-10" db="EMBL/GenBank/DDBJ databases">
        <title>Melipona bicolor Genome sequencing and assembly.</title>
        <authorList>
            <person name="Araujo N.S."/>
            <person name="Arias M.C."/>
        </authorList>
    </citation>
    <scope>NUCLEOTIDE SEQUENCE</scope>
    <source>
        <strain evidence="2">USP_2M_L1-L4_2017</strain>
        <tissue evidence="2">Whole body</tissue>
    </source>
</reference>
<feature type="region of interest" description="Disordered" evidence="1">
    <location>
        <begin position="1"/>
        <end position="46"/>
    </location>
</feature>
<dbReference type="AlphaFoldDB" id="A0AA40KDL7"/>
<evidence type="ECO:0000256" key="1">
    <source>
        <dbReference type="SAM" id="MobiDB-lite"/>
    </source>
</evidence>
<dbReference type="EMBL" id="JAHYIQ010000072">
    <property type="protein sequence ID" value="KAK1116493.1"/>
    <property type="molecule type" value="Genomic_DNA"/>
</dbReference>
<sequence>MATSLICERKDREKRKRKEEEEERGSTERSSIILQRFGGREDTRSTSCFTAERVSRVLPNGGRKRYPEAGNGRALLYRRSPGRAERSQPPGYGLVLSLPTGLVPRCSMQRVTQPREQRQLS</sequence>
<proteinExistence type="predicted"/>
<gene>
    <name evidence="2" type="ORF">K0M31_019022</name>
</gene>
<dbReference type="Proteomes" id="UP001177670">
    <property type="component" value="Unassembled WGS sequence"/>
</dbReference>
<accession>A0AA40KDL7</accession>
<name>A0AA40KDL7_9HYME</name>
<organism evidence="2 3">
    <name type="scientific">Melipona bicolor</name>
    <dbReference type="NCBI Taxonomy" id="60889"/>
    <lineage>
        <taxon>Eukaryota</taxon>
        <taxon>Metazoa</taxon>
        <taxon>Ecdysozoa</taxon>
        <taxon>Arthropoda</taxon>
        <taxon>Hexapoda</taxon>
        <taxon>Insecta</taxon>
        <taxon>Pterygota</taxon>
        <taxon>Neoptera</taxon>
        <taxon>Endopterygota</taxon>
        <taxon>Hymenoptera</taxon>
        <taxon>Apocrita</taxon>
        <taxon>Aculeata</taxon>
        <taxon>Apoidea</taxon>
        <taxon>Anthophila</taxon>
        <taxon>Apidae</taxon>
        <taxon>Melipona</taxon>
    </lineage>
</organism>
<evidence type="ECO:0000313" key="2">
    <source>
        <dbReference type="EMBL" id="KAK1116493.1"/>
    </source>
</evidence>
<keyword evidence="3" id="KW-1185">Reference proteome</keyword>
<comment type="caution">
    <text evidence="2">The sequence shown here is derived from an EMBL/GenBank/DDBJ whole genome shotgun (WGS) entry which is preliminary data.</text>
</comment>